<dbReference type="EMBL" id="VWOJ01000005">
    <property type="protein sequence ID" value="KAA5800933.1"/>
    <property type="molecule type" value="Genomic_DNA"/>
</dbReference>
<dbReference type="Proteomes" id="UP000325122">
    <property type="component" value="Unassembled WGS sequence"/>
</dbReference>
<sequence>MTPRPLTDQLSVSPQISAEDIKAAAEAGFDVIINNRPDGEDPGQPEAANLQALAEAAGLTYVHIPVSGGQFTKDAVDGFKAAAAQGKTLAYCRTGTRCTVLWALGQAGEMSGDDIIARAANAGYDLSGLRPRLGD</sequence>
<dbReference type="RefSeq" id="WP_150023952.1">
    <property type="nucleotide sequence ID" value="NZ_VWOJ01000005.1"/>
</dbReference>
<evidence type="ECO:0000313" key="2">
    <source>
        <dbReference type="EMBL" id="KAA5800933.1"/>
    </source>
</evidence>
<accession>A0A5M6Z8I3</accession>
<dbReference type="GO" id="GO:0016787">
    <property type="term" value="F:hydrolase activity"/>
    <property type="evidence" value="ECO:0007669"/>
    <property type="project" value="InterPro"/>
</dbReference>
<comment type="caution">
    <text evidence="2">The sequence shown here is derived from an EMBL/GenBank/DDBJ whole genome shotgun (WGS) entry which is preliminary data.</text>
</comment>
<keyword evidence="3" id="KW-1185">Reference proteome</keyword>
<evidence type="ECO:0000313" key="3">
    <source>
        <dbReference type="Proteomes" id="UP000325122"/>
    </source>
</evidence>
<dbReference type="InterPro" id="IPR029021">
    <property type="entry name" value="Prot-tyrosine_phosphatase-like"/>
</dbReference>
<dbReference type="SUPFAM" id="SSF52799">
    <property type="entry name" value="(Phosphotyrosine protein) phosphatases II"/>
    <property type="match status" value="1"/>
</dbReference>
<proteinExistence type="predicted"/>
<dbReference type="AlphaFoldDB" id="A0A5M6Z8I3"/>
<name>A0A5M6Z8I3_9PROT</name>
<dbReference type="Pfam" id="PF04273">
    <property type="entry name" value="BLH_phosphatase"/>
    <property type="match status" value="1"/>
</dbReference>
<dbReference type="InterPro" id="IPR005939">
    <property type="entry name" value="BLH_phosphatase-like"/>
</dbReference>
<reference evidence="2 3" key="1">
    <citation type="submission" date="2019-09" db="EMBL/GenBank/DDBJ databases">
        <authorList>
            <person name="Kevbrin V."/>
            <person name="Grouzdev D.S."/>
        </authorList>
    </citation>
    <scope>NUCLEOTIDE SEQUENCE [LARGE SCALE GENOMIC DNA]</scope>
    <source>
        <strain evidence="2 3">G-192</strain>
    </source>
</reference>
<gene>
    <name evidence="2" type="ORF">F1654_12765</name>
</gene>
<feature type="domain" description="Beta-lactamase hydrolase-like protein phosphatase-like" evidence="1">
    <location>
        <begin position="4"/>
        <end position="108"/>
    </location>
</feature>
<dbReference type="NCBIfam" id="TIGR01244">
    <property type="entry name" value="TIGR01244 family sulfur transferase"/>
    <property type="match status" value="1"/>
</dbReference>
<dbReference type="Gene3D" id="3.90.190.10">
    <property type="entry name" value="Protein tyrosine phosphatase superfamily"/>
    <property type="match status" value="1"/>
</dbReference>
<dbReference type="CDD" id="cd14503">
    <property type="entry name" value="PTP-bact"/>
    <property type="match status" value="1"/>
</dbReference>
<evidence type="ECO:0000259" key="1">
    <source>
        <dbReference type="Pfam" id="PF04273"/>
    </source>
</evidence>
<organism evidence="2 3">
    <name type="scientific">Alkalicaulis satelles</name>
    <dbReference type="NCBI Taxonomy" id="2609175"/>
    <lineage>
        <taxon>Bacteria</taxon>
        <taxon>Pseudomonadati</taxon>
        <taxon>Pseudomonadota</taxon>
        <taxon>Alphaproteobacteria</taxon>
        <taxon>Maricaulales</taxon>
        <taxon>Maricaulaceae</taxon>
        <taxon>Alkalicaulis</taxon>
    </lineage>
</organism>
<protein>
    <submittedName>
        <fullName evidence="2">TIGR01244 family phosphatase</fullName>
    </submittedName>
</protein>